<evidence type="ECO:0000313" key="2">
    <source>
        <dbReference type="EMBL" id="KAK9878476.1"/>
    </source>
</evidence>
<dbReference type="GO" id="GO:0006032">
    <property type="term" value="P:chitin catabolic process"/>
    <property type="evidence" value="ECO:0007669"/>
    <property type="project" value="TreeGrafter"/>
</dbReference>
<sequence>MVEIHQNLTLRHVLGPYAFQVPGSDFKGTWISYDNPDYAEAKAIYARNKGLGGMAVNDLSLDDFRGSCAYEKYPILKTVYNLITRPYSSRV</sequence>
<accession>A0AAW1UF70</accession>
<feature type="domain" description="GH18" evidence="1">
    <location>
        <begin position="1"/>
        <end position="86"/>
    </location>
</feature>
<dbReference type="Gene3D" id="3.10.50.10">
    <property type="match status" value="1"/>
</dbReference>
<dbReference type="InterPro" id="IPR001223">
    <property type="entry name" value="Glyco_hydro18_cat"/>
</dbReference>
<name>A0AAW1UF70_9CUCU</name>
<dbReference type="GO" id="GO:0005576">
    <property type="term" value="C:extracellular region"/>
    <property type="evidence" value="ECO:0007669"/>
    <property type="project" value="TreeGrafter"/>
</dbReference>
<dbReference type="Proteomes" id="UP001431783">
    <property type="component" value="Unassembled WGS sequence"/>
</dbReference>
<dbReference type="PANTHER" id="PTHR11177:SF235">
    <property type="entry name" value="CHITINASE-LIKE PROTEIN IDGF1-RELATED"/>
    <property type="match status" value="1"/>
</dbReference>
<dbReference type="InterPro" id="IPR050314">
    <property type="entry name" value="Glycosyl_Hydrlase_18"/>
</dbReference>
<dbReference type="AlphaFoldDB" id="A0AAW1UF70"/>
<evidence type="ECO:0000313" key="3">
    <source>
        <dbReference type="Proteomes" id="UP001431783"/>
    </source>
</evidence>
<dbReference type="GO" id="GO:0008061">
    <property type="term" value="F:chitin binding"/>
    <property type="evidence" value="ECO:0007669"/>
    <property type="project" value="TreeGrafter"/>
</dbReference>
<gene>
    <name evidence="2" type="ORF">WA026_022118</name>
</gene>
<dbReference type="PANTHER" id="PTHR11177">
    <property type="entry name" value="CHITINASE"/>
    <property type="match status" value="1"/>
</dbReference>
<evidence type="ECO:0000259" key="1">
    <source>
        <dbReference type="PROSITE" id="PS51910"/>
    </source>
</evidence>
<dbReference type="SUPFAM" id="SSF51445">
    <property type="entry name" value="(Trans)glycosidases"/>
    <property type="match status" value="1"/>
</dbReference>
<dbReference type="GO" id="GO:0004568">
    <property type="term" value="F:chitinase activity"/>
    <property type="evidence" value="ECO:0007669"/>
    <property type="project" value="TreeGrafter"/>
</dbReference>
<dbReference type="InterPro" id="IPR029070">
    <property type="entry name" value="Chitinase_insertion_sf"/>
</dbReference>
<dbReference type="InterPro" id="IPR017853">
    <property type="entry name" value="GH"/>
</dbReference>
<dbReference type="GO" id="GO:0005975">
    <property type="term" value="P:carbohydrate metabolic process"/>
    <property type="evidence" value="ECO:0007669"/>
    <property type="project" value="InterPro"/>
</dbReference>
<dbReference type="PROSITE" id="PS51910">
    <property type="entry name" value="GH18_2"/>
    <property type="match status" value="1"/>
</dbReference>
<comment type="caution">
    <text evidence="2">The sequence shown here is derived from an EMBL/GenBank/DDBJ whole genome shotgun (WGS) entry which is preliminary data.</text>
</comment>
<dbReference type="Gene3D" id="3.20.20.80">
    <property type="entry name" value="Glycosidases"/>
    <property type="match status" value="1"/>
</dbReference>
<organism evidence="2 3">
    <name type="scientific">Henosepilachna vigintioctopunctata</name>
    <dbReference type="NCBI Taxonomy" id="420089"/>
    <lineage>
        <taxon>Eukaryota</taxon>
        <taxon>Metazoa</taxon>
        <taxon>Ecdysozoa</taxon>
        <taxon>Arthropoda</taxon>
        <taxon>Hexapoda</taxon>
        <taxon>Insecta</taxon>
        <taxon>Pterygota</taxon>
        <taxon>Neoptera</taxon>
        <taxon>Endopterygota</taxon>
        <taxon>Coleoptera</taxon>
        <taxon>Polyphaga</taxon>
        <taxon>Cucujiformia</taxon>
        <taxon>Coccinelloidea</taxon>
        <taxon>Coccinellidae</taxon>
        <taxon>Epilachninae</taxon>
        <taxon>Epilachnini</taxon>
        <taxon>Henosepilachna</taxon>
    </lineage>
</organism>
<proteinExistence type="predicted"/>
<keyword evidence="3" id="KW-1185">Reference proteome</keyword>
<protein>
    <recommendedName>
        <fullName evidence="1">GH18 domain-containing protein</fullName>
    </recommendedName>
</protein>
<reference evidence="2 3" key="1">
    <citation type="submission" date="2023-03" db="EMBL/GenBank/DDBJ databases">
        <title>Genome insight into feeding habits of ladybird beetles.</title>
        <authorList>
            <person name="Li H.-S."/>
            <person name="Huang Y.-H."/>
            <person name="Pang H."/>
        </authorList>
    </citation>
    <scope>NUCLEOTIDE SEQUENCE [LARGE SCALE GENOMIC DNA]</scope>
    <source>
        <strain evidence="2">SYSU_2023b</strain>
        <tissue evidence="2">Whole body</tissue>
    </source>
</reference>
<dbReference type="EMBL" id="JARQZJ010000048">
    <property type="protein sequence ID" value="KAK9878476.1"/>
    <property type="molecule type" value="Genomic_DNA"/>
</dbReference>